<dbReference type="Pfam" id="PF03228">
    <property type="entry name" value="Adeno_VII"/>
    <property type="match status" value="1"/>
</dbReference>
<dbReference type="InterPro" id="IPR004912">
    <property type="entry name" value="Adeno_VII"/>
</dbReference>
<evidence type="ECO:0000256" key="1">
    <source>
        <dbReference type="ARBA" id="ARBA00005746"/>
    </source>
</evidence>
<keyword evidence="7" id="KW-1160">Virus entry into host cell</keyword>
<dbReference type="Proteomes" id="UP000827153">
    <property type="component" value="Segment"/>
</dbReference>
<keyword evidence="9" id="KW-1185">Reference proteome</keyword>
<keyword evidence="6" id="KW-0238">DNA-binding</keyword>
<protein>
    <submittedName>
        <fullName evidence="8">PVII</fullName>
    </submittedName>
</protein>
<proteinExistence type="inferred from homology"/>
<sequence length="129" mass="13899">MTTYLYSPADNRGWGLGESTMRDYYLIGGALQPSDVYTVRVREHWRRKRGTARPRAVVASVAPVVPAVTVRRARKRAIAIPTTRLLRSATRAAAPAVPVAPGALVPAVAPAPAVPFVASPGGFKRRRLT</sequence>
<dbReference type="EMBL" id="MZ562791">
    <property type="protein sequence ID" value="QXX30953.1"/>
    <property type="molecule type" value="Genomic_DNA"/>
</dbReference>
<keyword evidence="5" id="KW-0426">Late protein</keyword>
<evidence type="ECO:0000256" key="2">
    <source>
        <dbReference type="ARBA" id="ARBA00022524"/>
    </source>
</evidence>
<evidence type="ECO:0000256" key="7">
    <source>
        <dbReference type="ARBA" id="ARBA00023296"/>
    </source>
</evidence>
<evidence type="ECO:0000256" key="4">
    <source>
        <dbReference type="ARBA" id="ARBA00022844"/>
    </source>
</evidence>
<comment type="similarity">
    <text evidence="1">Belongs to the adenoviridae histone-like nucleoprotein family.</text>
</comment>
<accession>A0ABX8SPC4</accession>
<keyword evidence="3" id="KW-1048">Host nucleus</keyword>
<evidence type="ECO:0000256" key="5">
    <source>
        <dbReference type="ARBA" id="ARBA00022921"/>
    </source>
</evidence>
<evidence type="ECO:0000256" key="3">
    <source>
        <dbReference type="ARBA" id="ARBA00022562"/>
    </source>
</evidence>
<organism evidence="8 9">
    <name type="scientific">Psittacine adenovirus 2</name>
    <dbReference type="NCBI Taxonomy" id="1301246"/>
    <lineage>
        <taxon>Viruses</taxon>
        <taxon>Varidnaviria</taxon>
        <taxon>Bamfordvirae</taxon>
        <taxon>Preplasmiviricota</taxon>
        <taxon>Polisuviricotina</taxon>
        <taxon>Pharingeaviricetes</taxon>
        <taxon>Rowavirales</taxon>
        <taxon>Adenoviridae</taxon>
        <taxon>Siadenovirus</taxon>
        <taxon>Siadenovirus cinerei</taxon>
    </lineage>
</organism>
<reference evidence="8 9" key="1">
    <citation type="submission" date="2021-07" db="EMBL/GenBank/DDBJ databases">
        <title>Genomic characterization of psittacine adenovirus 2, a siadenovirus determined from a moribund African grey parrot (Psittacus erithacus).</title>
        <authorList>
            <person name="Surphlis A.C."/>
            <person name="Dill-Okubo J.A."/>
            <person name="Harrach B."/>
            <person name="Waltzek T.B."/>
            <person name="Subramaniam K."/>
        </authorList>
    </citation>
    <scope>NUCLEOTIDE SEQUENCE [LARGE SCALE GENOMIC DNA]</scope>
    <source>
        <strain evidence="8 9">WVL19065-01E</strain>
    </source>
</reference>
<evidence type="ECO:0000313" key="8">
    <source>
        <dbReference type="EMBL" id="QXX30953.1"/>
    </source>
</evidence>
<keyword evidence="4" id="KW-0946">Virion</keyword>
<evidence type="ECO:0000313" key="9">
    <source>
        <dbReference type="Proteomes" id="UP000827153"/>
    </source>
</evidence>
<keyword evidence="2" id="KW-1163">Viral penetration into host nucleus</keyword>
<evidence type="ECO:0000256" key="6">
    <source>
        <dbReference type="ARBA" id="ARBA00023125"/>
    </source>
</evidence>
<name>A0ABX8SPC4_9ADEN</name>